<evidence type="ECO:0000313" key="3">
    <source>
        <dbReference type="Proteomes" id="UP000051295"/>
    </source>
</evidence>
<feature type="region of interest" description="Disordered" evidence="1">
    <location>
        <begin position="21"/>
        <end position="47"/>
    </location>
</feature>
<dbReference type="RefSeq" id="WP_144435503.1">
    <property type="nucleotide sequence ID" value="NZ_LAXJ01000008.1"/>
</dbReference>
<dbReference type="AlphaFoldDB" id="A0A0T5NVA5"/>
<dbReference type="Proteomes" id="UP000051295">
    <property type="component" value="Unassembled WGS sequence"/>
</dbReference>
<evidence type="ECO:0000313" key="2">
    <source>
        <dbReference type="EMBL" id="KRS12875.1"/>
    </source>
</evidence>
<organism evidence="2 3">
    <name type="scientific">Roseovarius atlanticus</name>
    <dbReference type="NCBI Taxonomy" id="1641875"/>
    <lineage>
        <taxon>Bacteria</taxon>
        <taxon>Pseudomonadati</taxon>
        <taxon>Pseudomonadota</taxon>
        <taxon>Alphaproteobacteria</taxon>
        <taxon>Rhodobacterales</taxon>
        <taxon>Roseobacteraceae</taxon>
        <taxon>Roseovarius</taxon>
    </lineage>
</organism>
<proteinExistence type="predicted"/>
<evidence type="ECO:0000256" key="1">
    <source>
        <dbReference type="SAM" id="MobiDB-lite"/>
    </source>
</evidence>
<dbReference type="PATRIC" id="fig|1641875.4.peg.4405"/>
<dbReference type="STRING" id="1641875.XM53_09950"/>
<feature type="compositionally biased region" description="Low complexity" evidence="1">
    <location>
        <begin position="21"/>
        <end position="30"/>
    </location>
</feature>
<dbReference type="OrthoDB" id="9816009at2"/>
<accession>A0A0T5NVA5</accession>
<name>A0A0T5NVA5_9RHOB</name>
<protein>
    <submittedName>
        <fullName evidence="2">Uncharacterized protein</fullName>
    </submittedName>
</protein>
<comment type="caution">
    <text evidence="2">The sequence shown here is derived from an EMBL/GenBank/DDBJ whole genome shotgun (WGS) entry which is preliminary data.</text>
</comment>
<keyword evidence="3" id="KW-1185">Reference proteome</keyword>
<sequence>MIDWFFIGLAVALGGGEGSASGSDAAQAGANEAAPSAGFEAEDQTPSGKFTTAAEIRPIIEATRGNWVAVREYDGQDLLYLTHLLSWRCGMHQVSVAVNGGAMEIWDMPVCQTKTAAPNAFPDGAVIYKSFGLGEIESIAVEILYDDLGTAEGLFGRKEVLMP</sequence>
<gene>
    <name evidence="2" type="ORF">XM53_09950</name>
</gene>
<dbReference type="EMBL" id="LAXJ01000008">
    <property type="protein sequence ID" value="KRS12875.1"/>
    <property type="molecule type" value="Genomic_DNA"/>
</dbReference>
<reference evidence="2 3" key="1">
    <citation type="submission" date="2015-04" db="EMBL/GenBank/DDBJ databases">
        <title>The draft genome sequence of Roseovarius sp.R12b.</title>
        <authorList>
            <person name="Li G."/>
            <person name="Lai Q."/>
            <person name="Shao Z."/>
            <person name="Yan P."/>
        </authorList>
    </citation>
    <scope>NUCLEOTIDE SEQUENCE [LARGE SCALE GENOMIC DNA]</scope>
    <source>
        <strain evidence="2 3">R12B</strain>
    </source>
</reference>